<proteinExistence type="predicted"/>
<dbReference type="AlphaFoldDB" id="A0A1M5HTS6"/>
<dbReference type="PANTHER" id="PTHR47515">
    <property type="entry name" value="LOW CALCIUM RESPONSE LOCUS PROTEIN T"/>
    <property type="match status" value="1"/>
</dbReference>
<evidence type="ECO:0008006" key="3">
    <source>
        <dbReference type="Google" id="ProtNLM"/>
    </source>
</evidence>
<reference evidence="1 2" key="1">
    <citation type="submission" date="2016-11" db="EMBL/GenBank/DDBJ databases">
        <authorList>
            <person name="Jaros S."/>
            <person name="Januszkiewicz K."/>
            <person name="Wedrychowicz H."/>
        </authorList>
    </citation>
    <scope>NUCLEOTIDE SEQUENCE [LARGE SCALE GENOMIC DNA]</scope>
    <source>
        <strain evidence="1 2">DSM 26897</strain>
    </source>
</reference>
<accession>A0A1M5HTS6</accession>
<sequence length="118" mass="13634">MKDSTEARGDKREAVGLLVKEKISVRQACKIVHISRSLIVYHKKQKDDSSLINALHELVAKHVSIGFWKCYYRLRRQGLGCNHKRLYQVYKMLQLNVRHRAKEGGPSASKNLCVCRKD</sequence>
<organism evidence="1 2">
    <name type="scientific">Cnuella takakiae</name>
    <dbReference type="NCBI Taxonomy" id="1302690"/>
    <lineage>
        <taxon>Bacteria</taxon>
        <taxon>Pseudomonadati</taxon>
        <taxon>Bacteroidota</taxon>
        <taxon>Chitinophagia</taxon>
        <taxon>Chitinophagales</taxon>
        <taxon>Chitinophagaceae</taxon>
        <taxon>Cnuella</taxon>
    </lineage>
</organism>
<name>A0A1M5HTS6_9BACT</name>
<evidence type="ECO:0000313" key="1">
    <source>
        <dbReference type="EMBL" id="SHG19305.1"/>
    </source>
</evidence>
<gene>
    <name evidence="1" type="ORF">SAMN05444008_12054</name>
</gene>
<dbReference type="EMBL" id="FQUO01000020">
    <property type="protein sequence ID" value="SHG19305.1"/>
    <property type="molecule type" value="Genomic_DNA"/>
</dbReference>
<evidence type="ECO:0000313" key="2">
    <source>
        <dbReference type="Proteomes" id="UP000184368"/>
    </source>
</evidence>
<dbReference type="PANTHER" id="PTHR47515:SF2">
    <property type="entry name" value="INTEGRASE CORE DOMAIN PROTEIN"/>
    <property type="match status" value="1"/>
</dbReference>
<dbReference type="Proteomes" id="UP000184368">
    <property type="component" value="Unassembled WGS sequence"/>
</dbReference>
<keyword evidence="2" id="KW-1185">Reference proteome</keyword>
<protein>
    <recommendedName>
        <fullName evidence="3">HTH-like domain-containing protein</fullName>
    </recommendedName>
</protein>